<gene>
    <name evidence="2" type="ORF">METZ01_LOCUS489425</name>
</gene>
<dbReference type="EMBL" id="UINC01212305">
    <property type="protein sequence ID" value="SVE36571.1"/>
    <property type="molecule type" value="Genomic_DNA"/>
</dbReference>
<accession>A0A383CWN3</accession>
<keyword evidence="1" id="KW-0472">Membrane</keyword>
<feature type="non-terminal residue" evidence="2">
    <location>
        <position position="44"/>
    </location>
</feature>
<proteinExistence type="predicted"/>
<reference evidence="2" key="1">
    <citation type="submission" date="2018-05" db="EMBL/GenBank/DDBJ databases">
        <authorList>
            <person name="Lanie J.A."/>
            <person name="Ng W.-L."/>
            <person name="Kazmierczak K.M."/>
            <person name="Andrzejewski T.M."/>
            <person name="Davidsen T.M."/>
            <person name="Wayne K.J."/>
            <person name="Tettelin H."/>
            <person name="Glass J.I."/>
            <person name="Rusch D."/>
            <person name="Podicherti R."/>
            <person name="Tsui H.-C.T."/>
            <person name="Winkler M.E."/>
        </authorList>
    </citation>
    <scope>NUCLEOTIDE SEQUENCE</scope>
</reference>
<protein>
    <submittedName>
        <fullName evidence="2">Uncharacterized protein</fullName>
    </submittedName>
</protein>
<evidence type="ECO:0000313" key="2">
    <source>
        <dbReference type="EMBL" id="SVE36571.1"/>
    </source>
</evidence>
<keyword evidence="1" id="KW-0812">Transmembrane</keyword>
<sequence>MPPKTTNKYVLLGYYIKQHWLSYSLGIIAILATNWIAVSIPEYV</sequence>
<keyword evidence="1" id="KW-1133">Transmembrane helix</keyword>
<organism evidence="2">
    <name type="scientific">marine metagenome</name>
    <dbReference type="NCBI Taxonomy" id="408172"/>
    <lineage>
        <taxon>unclassified sequences</taxon>
        <taxon>metagenomes</taxon>
        <taxon>ecological metagenomes</taxon>
    </lineage>
</organism>
<name>A0A383CWN3_9ZZZZ</name>
<dbReference type="AlphaFoldDB" id="A0A383CWN3"/>
<feature type="transmembrane region" description="Helical" evidence="1">
    <location>
        <begin position="20"/>
        <end position="40"/>
    </location>
</feature>
<evidence type="ECO:0000256" key="1">
    <source>
        <dbReference type="SAM" id="Phobius"/>
    </source>
</evidence>